<dbReference type="GO" id="GO:0006508">
    <property type="term" value="P:proteolysis"/>
    <property type="evidence" value="ECO:0007669"/>
    <property type="project" value="UniProtKB-KW"/>
</dbReference>
<dbReference type="Pfam" id="PF00026">
    <property type="entry name" value="Asp"/>
    <property type="match status" value="1"/>
</dbReference>
<comment type="similarity">
    <text evidence="1">Belongs to the peptidase A1 family.</text>
</comment>
<dbReference type="AlphaFoldDB" id="A0A427B9V0"/>
<dbReference type="PANTHER" id="PTHR47966">
    <property type="entry name" value="BETA-SITE APP-CLEAVING ENZYME, ISOFORM A-RELATED"/>
    <property type="match status" value="1"/>
</dbReference>
<keyword evidence="6" id="KW-1015">Disulfide bond</keyword>
<comment type="caution">
    <text evidence="9">The sequence shown here is derived from an EMBL/GenBank/DDBJ whole genome shotgun (WGS) entry which is preliminary data.</text>
</comment>
<evidence type="ECO:0000256" key="1">
    <source>
        <dbReference type="ARBA" id="ARBA00007447"/>
    </source>
</evidence>
<evidence type="ECO:0000313" key="10">
    <source>
        <dbReference type="Proteomes" id="UP000287651"/>
    </source>
</evidence>
<dbReference type="EMBL" id="AMZH03000146">
    <property type="protein sequence ID" value="RRT85265.1"/>
    <property type="molecule type" value="Genomic_DNA"/>
</dbReference>
<protein>
    <recommendedName>
        <fullName evidence="8">Peptidase A1 domain-containing protein</fullName>
    </recommendedName>
</protein>
<dbReference type="InterPro" id="IPR001461">
    <property type="entry name" value="Aspartic_peptidase_A1"/>
</dbReference>
<keyword evidence="3" id="KW-0064">Aspartyl protease</keyword>
<reference evidence="9 10" key="1">
    <citation type="journal article" date="2014" name="Agronomy (Basel)">
        <title>A Draft Genome Sequence for Ensete ventricosum, the Drought-Tolerant Tree Against Hunger.</title>
        <authorList>
            <person name="Harrison J."/>
            <person name="Moore K.A."/>
            <person name="Paszkiewicz K."/>
            <person name="Jones T."/>
            <person name="Grant M."/>
            <person name="Ambacheew D."/>
            <person name="Muzemil S."/>
            <person name="Studholme D.J."/>
        </authorList>
    </citation>
    <scope>NUCLEOTIDE SEQUENCE [LARGE SCALE GENOMIC DNA]</scope>
</reference>
<evidence type="ECO:0000256" key="5">
    <source>
        <dbReference type="ARBA" id="ARBA00023145"/>
    </source>
</evidence>
<evidence type="ECO:0000256" key="4">
    <source>
        <dbReference type="ARBA" id="ARBA00022801"/>
    </source>
</evidence>
<keyword evidence="5" id="KW-0865">Zymogen</keyword>
<gene>
    <name evidence="9" type="ORF">B296_00003878</name>
</gene>
<evidence type="ECO:0000256" key="2">
    <source>
        <dbReference type="ARBA" id="ARBA00022670"/>
    </source>
</evidence>
<dbReference type="InterPro" id="IPR021109">
    <property type="entry name" value="Peptidase_aspartic_dom_sf"/>
</dbReference>
<dbReference type="Gene3D" id="2.40.70.10">
    <property type="entry name" value="Acid Proteases"/>
    <property type="match status" value="1"/>
</dbReference>
<dbReference type="PANTHER" id="PTHR47966:SF76">
    <property type="entry name" value="ASPARTIC PROTEINASE A1"/>
    <property type="match status" value="1"/>
</dbReference>
<dbReference type="SUPFAM" id="SSF50630">
    <property type="entry name" value="Acid proteases"/>
    <property type="match status" value="1"/>
</dbReference>
<keyword evidence="4" id="KW-0378">Hydrolase</keyword>
<evidence type="ECO:0000259" key="8">
    <source>
        <dbReference type="PROSITE" id="PS51767"/>
    </source>
</evidence>
<proteinExistence type="inferred from homology"/>
<sequence length="158" mass="17820">MFQICERLPSPMGESAVDCNQIANMPNVAFTIGKRTFSLTPKEVYLVLVVANRCTFSFPFQYVLKVEQGGTAVCLSGFTAIDIPPPQGPLWYVIRMFVDCKKDGYKPSLPYKRYKCMKYLGHVLMRSLWCRILGDVFMGAYHTVFDFGNNSIGFAESA</sequence>
<dbReference type="GO" id="GO:0004190">
    <property type="term" value="F:aspartic-type endopeptidase activity"/>
    <property type="evidence" value="ECO:0007669"/>
    <property type="project" value="UniProtKB-KW"/>
</dbReference>
<keyword evidence="7" id="KW-0325">Glycoprotein</keyword>
<name>A0A427B9V0_ENSVE</name>
<accession>A0A427B9V0</accession>
<feature type="domain" description="Peptidase A1" evidence="8">
    <location>
        <begin position="1"/>
        <end position="155"/>
    </location>
</feature>
<dbReference type="PROSITE" id="PS51767">
    <property type="entry name" value="PEPTIDASE_A1"/>
    <property type="match status" value="1"/>
</dbReference>
<keyword evidence="2" id="KW-0645">Protease</keyword>
<evidence type="ECO:0000256" key="7">
    <source>
        <dbReference type="ARBA" id="ARBA00023180"/>
    </source>
</evidence>
<dbReference type="InterPro" id="IPR033121">
    <property type="entry name" value="PEPTIDASE_A1"/>
</dbReference>
<organism evidence="9 10">
    <name type="scientific">Ensete ventricosum</name>
    <name type="common">Abyssinian banana</name>
    <name type="synonym">Musa ensete</name>
    <dbReference type="NCBI Taxonomy" id="4639"/>
    <lineage>
        <taxon>Eukaryota</taxon>
        <taxon>Viridiplantae</taxon>
        <taxon>Streptophyta</taxon>
        <taxon>Embryophyta</taxon>
        <taxon>Tracheophyta</taxon>
        <taxon>Spermatophyta</taxon>
        <taxon>Magnoliopsida</taxon>
        <taxon>Liliopsida</taxon>
        <taxon>Zingiberales</taxon>
        <taxon>Musaceae</taxon>
        <taxon>Ensete</taxon>
    </lineage>
</organism>
<evidence type="ECO:0000256" key="6">
    <source>
        <dbReference type="ARBA" id="ARBA00023157"/>
    </source>
</evidence>
<dbReference type="Proteomes" id="UP000287651">
    <property type="component" value="Unassembled WGS sequence"/>
</dbReference>
<evidence type="ECO:0000313" key="9">
    <source>
        <dbReference type="EMBL" id="RRT85265.1"/>
    </source>
</evidence>
<evidence type="ECO:0000256" key="3">
    <source>
        <dbReference type="ARBA" id="ARBA00022750"/>
    </source>
</evidence>